<feature type="domain" description="AAA+ ATPase" evidence="7">
    <location>
        <begin position="1874"/>
        <end position="2011"/>
    </location>
</feature>
<dbReference type="VEuPathDB" id="FungiDB:An12g10480"/>
<dbReference type="VEuPathDB" id="FungiDB:ASPNIDRAFT2_1209400"/>
<dbReference type="Gene3D" id="3.40.50.300">
    <property type="entry name" value="P-loop containing nucleotide triphosphate hydrolases"/>
    <property type="match status" value="5"/>
</dbReference>
<evidence type="ECO:0000256" key="3">
    <source>
        <dbReference type="ARBA" id="ARBA00022806"/>
    </source>
</evidence>
<feature type="domain" description="AAA+ ATPase" evidence="7">
    <location>
        <begin position="1571"/>
        <end position="1731"/>
    </location>
</feature>
<dbReference type="PANTHER" id="PTHR43392">
    <property type="entry name" value="AAA-TYPE ATPASE FAMILY PROTEIN / ANKYRIN REPEAT FAMILY PROTEIN"/>
    <property type="match status" value="1"/>
</dbReference>
<dbReference type="VEuPathDB" id="FungiDB:M747DRAFT_321198"/>
<evidence type="ECO:0000313" key="8">
    <source>
        <dbReference type="EMBL" id="GAQ47570.1"/>
    </source>
</evidence>
<keyword evidence="3" id="KW-0378">Hydrolase</keyword>
<dbReference type="Pfam" id="PF00004">
    <property type="entry name" value="AAA"/>
    <property type="match status" value="3"/>
</dbReference>
<dbReference type="VEuPathDB" id="FungiDB:An07g05490"/>
<dbReference type="Proteomes" id="UP000068243">
    <property type="component" value="Unassembled WGS sequence"/>
</dbReference>
<dbReference type="EMBL" id="BCMY01000032">
    <property type="protein sequence ID" value="GAQ47570.1"/>
    <property type="molecule type" value="Genomic_DNA"/>
</dbReference>
<gene>
    <name evidence="8" type="ORF">ABL_10231</name>
</gene>
<dbReference type="CDD" id="cd18808">
    <property type="entry name" value="SF1_C_Upf1"/>
    <property type="match status" value="1"/>
</dbReference>
<dbReference type="VEuPathDB" id="FungiDB:ATCC64974_47070"/>
<sequence length="2288" mass="256444">MATRSDKLSKHFELLEKGKRQVTKTSDAKLLLEALCVQNNHLRCIERVLASPALSDSLQNSFRLDLSPEFINNSVAPFLSYIQHPSIEDFGSGQFLRQIVSSIIEPPTFWNAFVQLHSQKRLNDQADRGFAWLLLKIISTQGCPSEIIATAQQISQARTFLVSSSLEVRTIGYRIDGILKTLRTRVDGKDDFRPGGRHDNDFECFRDISILPTPDEIASTKRPFYRRMDDIYQVSVDERSVAHYDNQFRLLREDMLAELRSDLQLARGQRKGRRSALIIHGLKFTGVSCGEEENRRRACSVQFECTKGIPRLSHLPKAERKQLLSDTPNFLKRQTFGCLLDKMEIVGFASLDRGSSDLTDDVPTVALSVSGDAALHRVLACAKMGLQFAFLVVNTPIFAYEPILLRLQSVIEYPLSNILLAPAPSPERLTLDENLETIVERIRNSEGQSLHRIIHTTKSISLDKSQLQSLLDGLQQSISTIQGPPGTGKSFLGALIAKILHDKTSRTLMIICYTNHALDQFLEDLLDIGIPTTSMVRLGSKSTPRTKELGLFEQSRGTSGVDSWSFVSQKREELEEAVKKLQSYSAEYSRDSISKDDMLEYLEFSEDSTFFDAFTVPEEPTGMQRIGRRGKSIGKYYLWDAWRHGRDAGTLRDLISPQHAYIWTMAFCRRRELIETWQRNILFEKSTKLVELVRRCNVLSKNLDEYFYHKRHCAVLENKRIVACTTNAAARYAPALRVAKPDVVIVEEAGEILESHILTAMTMDTQQLVLIGDHKQLRPKINNYNLSVEKGDGLDLNRSLFERLISKGYPHSSLTTQHRMRPEISRLVRHLTYPDLQDSERTCKRPPLRGFQTDVVFVNHCHLERELHECAERRDPTLKASKQNPFEVEMTLKVVKYLGQQGYGTEDIVILTPYLGQLSLLRTELSKTNDPVLNDLDANDLIQAGLQLPGSTKVIRDPIRISTIDNYQGEERNIVIASLTRSNEVGDIGFMAAPERVNVLLSRARNALVMIGNASTFLASRKGQSTWKPLLEMLQAHGQVYDGVPLKCETHPDRMIVVQSPERFEEECPDGGCSDPCSTLLPCGIHTCIRRCHRAQDHKNIKCTMTMHKICPKNHNYYWECSQGEPRVCPTCHKEAIEAERRRIEDAKLEEKRRKIQLEHAKQLAEIQYKIEMQRERLTNEQMVRDHQETLAQKQKELESLTAVASRLTTSGSAATNESAGSIGSDNSEPKTVTLKSAARDEWERQKTEEGQSNAALDTLMGMIGLESVKDSLLAIKAKVDVVVRQGASLSDERFGAALLGNPGTGKTTVARLYAEFLGSVGVIPGSFLIETSGSKLANAGIAGCQKHLNEIKSNGGGALFTDEAYQLTSGNNAGGSSVLDFLLAEVENLTGKVIFILAGYNKNMESFFAHNPGIPSRFPIELQFQGYSDEELRTILHHHMDKKYKGRMRVEDGPDGLYMRIVARRVGRGRGREGFGNARSVHNAFARITERQAKRLQRERKLKKPTDDLLLTKEDLLGPDPRTVLKKNTNWDKLQALTGLRQVKQSVQALFDTVSFNYQRELEEKPMVEFSLNKVFVGNPGTGKTTVAKLYGKLLAEMGYLSNGEGNFPPAACLSIAIESHLLTLVSPLVVVKNPSDFIGNVIGGSEAATKGILASTLGKVLVIDEAYMLGGTSSSSDGGTNPDIFKTAVIDTFVAEVQSVPGDDRCVLLLGYRDAMERMFQTVNEGLSRRFPMSAAFDFEDFTDDNLQDILNLKLDQLGFRATAEAKSVVRQCLSRARNRPNFGNAGEVDILLDKAKLRHQQRLSARETRNIDILEPQDFDPDFDREQNAVDNCRKLFQGVVGCEELVTQLEGYQHVAMNMKKLGLDAREKIPFNFLFRGPPGSGKTSTARRMGHVFYDMGILGAPEVVECSSSDLVAQYVGQTGPKTERVLEKGLGRVLFIDEAYRLADGTFGKEAMDQLVDCLTKEKFFKRLIVILAGYDEDINRLMASNPGLTSRFSETVTFKNLTPSQCWVLLRDSLGQVHQVDQYVVRQPDGQLHARILASFERLSTLPGWGNGRDVKTISDTIIRRVFSSPLEEGQTQLVITEEMVNAVLQSTIQERQLRATATVPNLPTSLAAMPAMAGPPHAAPSFTAASWAKQQDNPSTPPNTVSDEAPPTEADLNGPRDPGVSNEVWYQLQADRKHHDAQIKHDAEIINEEKALRKKLDNNAEIPDDDERRQYEELVRRLVRQMVEIEERKKKEEEAQRKLREMGVCPVGYRWIPQATGYRCAGGSHFVSSAQLGL</sequence>
<dbReference type="VEuPathDB" id="FungiDB:ASPNIDRAFT2_1157820"/>
<evidence type="ECO:0000256" key="2">
    <source>
        <dbReference type="ARBA" id="ARBA00022741"/>
    </source>
</evidence>
<dbReference type="OMA" id="GNMETFM"/>
<dbReference type="InterPro" id="IPR047187">
    <property type="entry name" value="SF1_C_Upf1"/>
</dbReference>
<dbReference type="CDD" id="cd00009">
    <property type="entry name" value="AAA"/>
    <property type="match status" value="2"/>
</dbReference>
<dbReference type="Pfam" id="PF13086">
    <property type="entry name" value="AAA_11"/>
    <property type="match status" value="1"/>
</dbReference>
<dbReference type="InterPro" id="IPR050773">
    <property type="entry name" value="CbxX/CfxQ_RuBisCO_ESX"/>
</dbReference>
<dbReference type="SUPFAM" id="SSF52540">
    <property type="entry name" value="P-loop containing nucleoside triphosphate hydrolases"/>
    <property type="match status" value="4"/>
</dbReference>
<keyword evidence="3" id="KW-0347">Helicase</keyword>
<keyword evidence="4" id="KW-0067">ATP-binding</keyword>
<dbReference type="SMART" id="SM00382">
    <property type="entry name" value="AAA"/>
    <property type="match status" value="4"/>
</dbReference>
<feature type="region of interest" description="Disordered" evidence="6">
    <location>
        <begin position="1209"/>
        <end position="1232"/>
    </location>
</feature>
<organism evidence="8 9">
    <name type="scientific">Aspergillus niger</name>
    <dbReference type="NCBI Taxonomy" id="5061"/>
    <lineage>
        <taxon>Eukaryota</taxon>
        <taxon>Fungi</taxon>
        <taxon>Dikarya</taxon>
        <taxon>Ascomycota</taxon>
        <taxon>Pezizomycotina</taxon>
        <taxon>Eurotiomycetes</taxon>
        <taxon>Eurotiomycetidae</taxon>
        <taxon>Eurotiales</taxon>
        <taxon>Aspergillaceae</taxon>
        <taxon>Aspergillus</taxon>
        <taxon>Aspergillus subgen. Circumdati</taxon>
    </lineage>
</organism>
<feature type="compositionally biased region" description="Polar residues" evidence="6">
    <location>
        <begin position="2142"/>
        <end position="2156"/>
    </location>
</feature>
<dbReference type="OrthoDB" id="2423195at2759"/>
<keyword evidence="5" id="KW-0175">Coiled coil</keyword>
<evidence type="ECO:0000259" key="7">
    <source>
        <dbReference type="SMART" id="SM00382"/>
    </source>
</evidence>
<dbReference type="InterPro" id="IPR003959">
    <property type="entry name" value="ATPase_AAA_core"/>
</dbReference>
<dbReference type="InterPro" id="IPR041627">
    <property type="entry name" value="AAA_lid_6"/>
</dbReference>
<dbReference type="GO" id="GO:0005524">
    <property type="term" value="F:ATP binding"/>
    <property type="evidence" value="ECO:0007669"/>
    <property type="project" value="UniProtKB-KW"/>
</dbReference>
<evidence type="ECO:0000313" key="9">
    <source>
        <dbReference type="Proteomes" id="UP000068243"/>
    </source>
</evidence>
<dbReference type="InterPro" id="IPR027417">
    <property type="entry name" value="P-loop_NTPase"/>
</dbReference>
<evidence type="ECO:0000256" key="1">
    <source>
        <dbReference type="ARBA" id="ARBA00010378"/>
    </source>
</evidence>
<dbReference type="GO" id="GO:0016887">
    <property type="term" value="F:ATP hydrolysis activity"/>
    <property type="evidence" value="ECO:0007669"/>
    <property type="project" value="InterPro"/>
</dbReference>
<evidence type="ECO:0000256" key="6">
    <source>
        <dbReference type="SAM" id="MobiDB-lite"/>
    </source>
</evidence>
<feature type="coiled-coil region" evidence="5">
    <location>
        <begin position="2222"/>
        <end position="2256"/>
    </location>
</feature>
<feature type="domain" description="AAA+ ATPase" evidence="7">
    <location>
        <begin position="1293"/>
        <end position="1429"/>
    </location>
</feature>
<accession>A0A117E481</accession>
<dbReference type="CDD" id="cd06008">
    <property type="entry name" value="NF-X1-zinc-finger"/>
    <property type="match status" value="1"/>
</dbReference>
<protein>
    <submittedName>
        <fullName evidence="8">AAA family ATPase</fullName>
    </submittedName>
</protein>
<dbReference type="FunFam" id="3.40.50.300:FF:000216">
    <property type="entry name" value="Type VII secretion ATPase EccA"/>
    <property type="match status" value="2"/>
</dbReference>
<dbReference type="GO" id="GO:0004386">
    <property type="term" value="F:helicase activity"/>
    <property type="evidence" value="ECO:0007669"/>
    <property type="project" value="InterPro"/>
</dbReference>
<comment type="caution">
    <text evidence="8">The sequence shown here is derived from an EMBL/GenBank/DDBJ whole genome shotgun (WGS) entry which is preliminary data.</text>
</comment>
<dbReference type="VEuPathDB" id="FungiDB:ATCC64974_33480"/>
<dbReference type="PRINTS" id="PR00819">
    <property type="entry name" value="CBXCFQXSUPER"/>
</dbReference>
<dbReference type="VEuPathDB" id="FungiDB:M747DRAFT_369302"/>
<reference evidence="9" key="1">
    <citation type="journal article" date="2016" name="Genome Announc.">
        <title>Draft genome sequence of Aspergillus niger strain An76.</title>
        <authorList>
            <person name="Gong W."/>
            <person name="Cheng Z."/>
            <person name="Zhang H."/>
            <person name="Liu L."/>
            <person name="Gao P."/>
            <person name="Wang L."/>
        </authorList>
    </citation>
    <scope>NUCLEOTIDE SEQUENCE [LARGE SCALE GENOMIC DNA]</scope>
    <source>
        <strain evidence="9">An76</strain>
    </source>
</reference>
<dbReference type="InterPro" id="IPR041679">
    <property type="entry name" value="DNA2/NAM7-like_C"/>
</dbReference>
<dbReference type="FunFam" id="1.10.8.60:FF:000160">
    <property type="entry name" value="WGS project CABT00000000 data, contig 2.55"/>
    <property type="match status" value="1"/>
</dbReference>
<dbReference type="InterPro" id="IPR041677">
    <property type="entry name" value="DNA2/NAM7_AAA_11"/>
</dbReference>
<dbReference type="FunFam" id="1.10.8.60:FF:000159">
    <property type="entry name" value="p-loop containing nucleoside triphosphate hydrolase protein"/>
    <property type="match status" value="1"/>
</dbReference>
<dbReference type="FunFam" id="3.40.50.300:FF:001660">
    <property type="entry name" value="NF-X1 finger and helicase protein, putative"/>
    <property type="match status" value="1"/>
</dbReference>
<dbReference type="Pfam" id="PF13087">
    <property type="entry name" value="AAA_12"/>
    <property type="match status" value="1"/>
</dbReference>
<dbReference type="InterPro" id="IPR000641">
    <property type="entry name" value="CbxX/CfxQ"/>
</dbReference>
<feature type="region of interest" description="Disordered" evidence="6">
    <location>
        <begin position="2124"/>
        <end position="2175"/>
    </location>
</feature>
<evidence type="ECO:0000256" key="5">
    <source>
        <dbReference type="SAM" id="Coils"/>
    </source>
</evidence>
<proteinExistence type="inferred from homology"/>
<evidence type="ECO:0000256" key="4">
    <source>
        <dbReference type="ARBA" id="ARBA00022840"/>
    </source>
</evidence>
<comment type="similarity">
    <text evidence="1">Belongs to the CbxX/CfxQ family.</text>
</comment>
<dbReference type="CDD" id="cd17936">
    <property type="entry name" value="EEXXEc_NFX1"/>
    <property type="match status" value="1"/>
</dbReference>
<feature type="domain" description="AAA+ ATPase" evidence="7">
    <location>
        <begin position="475"/>
        <end position="782"/>
    </location>
</feature>
<dbReference type="Pfam" id="PF17866">
    <property type="entry name" value="AAA_lid_6"/>
    <property type="match status" value="2"/>
</dbReference>
<dbReference type="Gene3D" id="1.10.8.60">
    <property type="match status" value="2"/>
</dbReference>
<name>A0A117E481_ASPNG</name>
<feature type="compositionally biased region" description="Low complexity" evidence="6">
    <location>
        <begin position="2124"/>
        <end position="2134"/>
    </location>
</feature>
<dbReference type="PANTHER" id="PTHR43392:SF2">
    <property type="entry name" value="AAA-TYPE ATPASE FAMILY PROTEIN _ ANKYRIN REPEAT FAMILY PROTEIN"/>
    <property type="match status" value="1"/>
</dbReference>
<keyword evidence="2" id="KW-0547">Nucleotide-binding</keyword>
<dbReference type="InterPro" id="IPR003593">
    <property type="entry name" value="AAA+_ATPase"/>
</dbReference>